<keyword evidence="6" id="KW-1185">Reference proteome</keyword>
<evidence type="ECO:0000259" key="4">
    <source>
        <dbReference type="PROSITE" id="PS51194"/>
    </source>
</evidence>
<keyword evidence="1" id="KW-0547">Nucleotide-binding</keyword>
<dbReference type="InterPro" id="IPR014001">
    <property type="entry name" value="Helicase_ATP-bd"/>
</dbReference>
<dbReference type="PANTHER" id="PTHR47957">
    <property type="entry name" value="ATP-DEPENDENT HELICASE HRQ1"/>
    <property type="match status" value="1"/>
</dbReference>
<dbReference type="EMBL" id="QMDW01000001">
    <property type="protein sequence ID" value="RJX51998.1"/>
    <property type="molecule type" value="Genomic_DNA"/>
</dbReference>
<dbReference type="SMART" id="SM00490">
    <property type="entry name" value="HELICc"/>
    <property type="match status" value="1"/>
</dbReference>
<dbReference type="InterPro" id="IPR027417">
    <property type="entry name" value="P-loop_NTPase"/>
</dbReference>
<dbReference type="SMART" id="SM00487">
    <property type="entry name" value="DEXDc"/>
    <property type="match status" value="1"/>
</dbReference>
<evidence type="ECO:0000256" key="1">
    <source>
        <dbReference type="ARBA" id="ARBA00022741"/>
    </source>
</evidence>
<dbReference type="GO" id="GO:0005524">
    <property type="term" value="F:ATP binding"/>
    <property type="evidence" value="ECO:0007669"/>
    <property type="project" value="UniProtKB-KW"/>
</dbReference>
<dbReference type="PROSITE" id="PS51194">
    <property type="entry name" value="HELICASE_CTER"/>
    <property type="match status" value="1"/>
</dbReference>
<evidence type="ECO:0000313" key="6">
    <source>
        <dbReference type="Proteomes" id="UP000281564"/>
    </source>
</evidence>
<dbReference type="AlphaFoldDB" id="A0A3A6Q3U5"/>
<dbReference type="InterPro" id="IPR018973">
    <property type="entry name" value="MZB"/>
</dbReference>
<proteinExistence type="predicted"/>
<dbReference type="Pfam" id="PF09369">
    <property type="entry name" value="MZB"/>
    <property type="match status" value="1"/>
</dbReference>
<name>A0A3A6Q3U5_9EURY</name>
<keyword evidence="5" id="KW-0378">Hydrolase</keyword>
<gene>
    <name evidence="5" type="ORF">DP106_00145</name>
</gene>
<dbReference type="PANTHER" id="PTHR47957:SF3">
    <property type="entry name" value="ATP-DEPENDENT HELICASE HRQ1"/>
    <property type="match status" value="1"/>
</dbReference>
<evidence type="ECO:0000256" key="2">
    <source>
        <dbReference type="ARBA" id="ARBA00022840"/>
    </source>
</evidence>
<comment type="caution">
    <text evidence="5">The sequence shown here is derived from an EMBL/GenBank/DDBJ whole genome shotgun (WGS) entry which is preliminary data.</text>
</comment>
<sequence length="831" mass="91234">MNAHDTRPITDGGTTRRQILSEEQLQDSFPDWRDQICHSERLAAQTADTVAPNTVLQEPLSSRLDHELYSHQADALELLANDENVVVTTSTSSGKTLIYQLQIARNHLGNPDATALCLFPTKALTTDQEKALNDGLRESLELDTTVGVYDGDTKNERKRRIRETANVILTNPAGLNVYLPRHNKDRGWHRFYSNLELVVIDEGHEYSGVMGTHVAWILRRLRRVLAHYESDPQFVMTTATIGNPATHAGTLTGADFQVIDADGSPRGSRDIVLWEPPLDEEPLEDYDDGSGDLMEGFEQARRSSAREAASVTAHLAINGMQTLQFTTARQGTEIGAKQAVGAARDHPREQYIDVEPYHAGLGKQKRRAVENQLKGTTLDAVISTNALELGIDIGSVDATVTDSYPGTKQSFWQQIGRAGRGASDALSVLVGGKDAMDAYILDNPAYLFDDETVEDAVVSIDNDRVFADHLLAAAAERPLTAADAPYLGGEDRFREMTAMWQDAGLLEQAGDLDASGVTYRGDRRPQSRISMYGTTGTDYEVLCTNGEIDHDPVAKERAYRDYHEGALFLHAGQQYEVTEIDHSQPHPCIHVQKVATSRYTQTLSEKQIQELEVRDHTSLAGGYDVYFGTGTVRITYGSYMVRDFQTGELVEGPLPTETPPLDLQTELLWVALPENHLAKTIDALEQPLLEPTSRAGSDRNVPNEQSRYTYGGGIHAAEHGIIQLAPLELMVDNNDIGGLSMLSHPHETIAGPTWFVHDGIDGGIGFSKAIYENIETLAERTAAHIGDCECGRRRGCPLCVMSEDCGNNNDPLDTATGAMILEDVLGAFEAD</sequence>
<feature type="domain" description="Helicase ATP-binding" evidence="3">
    <location>
        <begin position="76"/>
        <end position="259"/>
    </location>
</feature>
<evidence type="ECO:0000313" key="5">
    <source>
        <dbReference type="EMBL" id="RJX51998.1"/>
    </source>
</evidence>
<accession>A0A3A6Q3U5</accession>
<organism evidence="5 6">
    <name type="scientific">Halonotius pteroides</name>
    <dbReference type="NCBI Taxonomy" id="268735"/>
    <lineage>
        <taxon>Archaea</taxon>
        <taxon>Methanobacteriati</taxon>
        <taxon>Methanobacteriota</taxon>
        <taxon>Stenosarchaea group</taxon>
        <taxon>Halobacteria</taxon>
        <taxon>Halobacteriales</taxon>
        <taxon>Haloferacaceae</taxon>
        <taxon>Halonotius</taxon>
    </lineage>
</organism>
<dbReference type="Proteomes" id="UP000281564">
    <property type="component" value="Unassembled WGS sequence"/>
</dbReference>
<dbReference type="InterPro" id="IPR011545">
    <property type="entry name" value="DEAD/DEAH_box_helicase_dom"/>
</dbReference>
<dbReference type="CDD" id="cd17923">
    <property type="entry name" value="DEXHc_Hrq1-like"/>
    <property type="match status" value="1"/>
</dbReference>
<dbReference type="Pfam" id="PF00271">
    <property type="entry name" value="Helicase_C"/>
    <property type="match status" value="1"/>
</dbReference>
<dbReference type="InterPro" id="IPR001650">
    <property type="entry name" value="Helicase_C-like"/>
</dbReference>
<keyword evidence="2" id="KW-0067">ATP-binding</keyword>
<dbReference type="Pfam" id="PF00270">
    <property type="entry name" value="DEAD"/>
    <property type="match status" value="1"/>
</dbReference>
<dbReference type="GO" id="GO:0043138">
    <property type="term" value="F:3'-5' DNA helicase activity"/>
    <property type="evidence" value="ECO:0007669"/>
    <property type="project" value="TreeGrafter"/>
</dbReference>
<feature type="domain" description="Helicase C-terminal" evidence="4">
    <location>
        <begin position="310"/>
        <end position="464"/>
    </location>
</feature>
<dbReference type="GO" id="GO:0036297">
    <property type="term" value="P:interstrand cross-link repair"/>
    <property type="evidence" value="ECO:0007669"/>
    <property type="project" value="TreeGrafter"/>
</dbReference>
<reference evidence="5 6" key="1">
    <citation type="submission" date="2018-06" db="EMBL/GenBank/DDBJ databases">
        <title>Halonotius sp. F13-13 a new haloarchaeeon isolated from a solar saltern from Isla Cristina, Huelva, Spain.</title>
        <authorList>
            <person name="Duran-Viseras A."/>
            <person name="Sanchez-Porro C."/>
            <person name="Ventosa A."/>
        </authorList>
    </citation>
    <scope>NUCLEOTIDE SEQUENCE [LARGE SCALE GENOMIC DNA]</scope>
    <source>
        <strain evidence="5 6">CECT 7525</strain>
    </source>
</reference>
<protein>
    <submittedName>
        <fullName evidence="5">DEAD/DEAH box helicase</fullName>
    </submittedName>
</protein>
<dbReference type="RefSeq" id="WP_120082785.1">
    <property type="nucleotide sequence ID" value="NZ_QMDW01000001.1"/>
</dbReference>
<dbReference type="OrthoDB" id="36796at2157"/>
<dbReference type="SUPFAM" id="SSF52540">
    <property type="entry name" value="P-loop containing nucleoside triphosphate hydrolases"/>
    <property type="match status" value="1"/>
</dbReference>
<dbReference type="Gene3D" id="3.40.50.300">
    <property type="entry name" value="P-loop containing nucleotide triphosphate hydrolases"/>
    <property type="match status" value="2"/>
</dbReference>
<evidence type="ECO:0000259" key="3">
    <source>
        <dbReference type="PROSITE" id="PS51192"/>
    </source>
</evidence>
<dbReference type="GO" id="GO:0003676">
    <property type="term" value="F:nucleic acid binding"/>
    <property type="evidence" value="ECO:0007669"/>
    <property type="project" value="InterPro"/>
</dbReference>
<dbReference type="GO" id="GO:0006289">
    <property type="term" value="P:nucleotide-excision repair"/>
    <property type="evidence" value="ECO:0007669"/>
    <property type="project" value="TreeGrafter"/>
</dbReference>
<dbReference type="PROSITE" id="PS51192">
    <property type="entry name" value="HELICASE_ATP_BIND_1"/>
    <property type="match status" value="1"/>
</dbReference>
<keyword evidence="5" id="KW-0347">Helicase</keyword>